<keyword evidence="2" id="KW-1185">Reference proteome</keyword>
<evidence type="ECO:0000313" key="2">
    <source>
        <dbReference type="Proteomes" id="UP000270094"/>
    </source>
</evidence>
<accession>A0A3P7K4J6</accession>
<dbReference type="OrthoDB" id="5855870at2759"/>
<protein>
    <submittedName>
        <fullName evidence="1">Uncharacterized protein</fullName>
    </submittedName>
</protein>
<dbReference type="EMBL" id="UYYB01002158">
    <property type="protein sequence ID" value="VDM66155.1"/>
    <property type="molecule type" value="Genomic_DNA"/>
</dbReference>
<name>A0A3P7K4J6_STRVU</name>
<organism evidence="1 2">
    <name type="scientific">Strongylus vulgaris</name>
    <name type="common">Blood worm</name>
    <dbReference type="NCBI Taxonomy" id="40348"/>
    <lineage>
        <taxon>Eukaryota</taxon>
        <taxon>Metazoa</taxon>
        <taxon>Ecdysozoa</taxon>
        <taxon>Nematoda</taxon>
        <taxon>Chromadorea</taxon>
        <taxon>Rhabditida</taxon>
        <taxon>Rhabditina</taxon>
        <taxon>Rhabditomorpha</taxon>
        <taxon>Strongyloidea</taxon>
        <taxon>Strongylidae</taxon>
        <taxon>Strongylus</taxon>
    </lineage>
</organism>
<proteinExistence type="predicted"/>
<sequence length="45" mass="5021">MLAYRQARGVVDPVVKIGRPDGTAKVENRLSIANRQLPITVMETR</sequence>
<evidence type="ECO:0000313" key="1">
    <source>
        <dbReference type="EMBL" id="VDM66155.1"/>
    </source>
</evidence>
<gene>
    <name evidence="1" type="ORF">SVUK_LOCUS1153</name>
</gene>
<dbReference type="Proteomes" id="UP000270094">
    <property type="component" value="Unassembled WGS sequence"/>
</dbReference>
<dbReference type="AlphaFoldDB" id="A0A3P7K4J6"/>
<reference evidence="1 2" key="1">
    <citation type="submission" date="2018-11" db="EMBL/GenBank/DDBJ databases">
        <authorList>
            <consortium name="Pathogen Informatics"/>
        </authorList>
    </citation>
    <scope>NUCLEOTIDE SEQUENCE [LARGE SCALE GENOMIC DNA]</scope>
</reference>